<dbReference type="Gene3D" id="2.40.320.10">
    <property type="entry name" value="Hypothetical Protein Pfu-838710-001"/>
    <property type="match status" value="1"/>
</dbReference>
<dbReference type="Pfam" id="PF01928">
    <property type="entry name" value="CYTH"/>
    <property type="match status" value="1"/>
</dbReference>
<dbReference type="InterPro" id="IPR033469">
    <property type="entry name" value="CYTH-like_dom_sf"/>
</dbReference>
<feature type="domain" description="CYTH" evidence="1">
    <location>
        <begin position="4"/>
        <end position="191"/>
    </location>
</feature>
<dbReference type="InterPro" id="IPR009195">
    <property type="entry name" value="Uncharacterised_YjbK"/>
</dbReference>
<dbReference type="Proteomes" id="UP000010296">
    <property type="component" value="Unassembled WGS sequence"/>
</dbReference>
<dbReference type="EC" id="4.6.1.1" evidence="2"/>
<keyword evidence="2" id="KW-0456">Lyase</keyword>
<proteinExistence type="predicted"/>
<keyword evidence="3" id="KW-1185">Reference proteome</keyword>
<dbReference type="InterPro" id="IPR023577">
    <property type="entry name" value="CYTH_domain"/>
</dbReference>
<evidence type="ECO:0000259" key="1">
    <source>
        <dbReference type="PROSITE" id="PS51707"/>
    </source>
</evidence>
<protein>
    <submittedName>
        <fullName evidence="2">Adenylate cyclase</fullName>
        <ecNumber evidence="2">4.6.1.1</ecNumber>
    </submittedName>
</protein>
<dbReference type="eggNOG" id="COG4116">
    <property type="taxonomic scope" value="Bacteria"/>
</dbReference>
<comment type="caution">
    <text evidence="2">The sequence shown here is derived from an EMBL/GenBank/DDBJ whole genome shotgun (WGS) entry which is preliminary data.</text>
</comment>
<evidence type="ECO:0000313" key="3">
    <source>
        <dbReference type="Proteomes" id="UP000010296"/>
    </source>
</evidence>
<dbReference type="PIRSF" id="PIRSF012526">
    <property type="entry name" value="CYTH_UCP012526"/>
    <property type="match status" value="1"/>
</dbReference>
<dbReference type="PROSITE" id="PS51707">
    <property type="entry name" value="CYTH"/>
    <property type="match status" value="1"/>
</dbReference>
<gene>
    <name evidence="2" type="primary">cyaA</name>
    <name evidence="2" type="ORF">HMPREF9088_0188</name>
</gene>
<organism evidence="2 3">
    <name type="scientific">Enterococcus italicus (strain DSM 15952 / CCUG 50447 / LMG 22039 / TP 1.5)</name>
    <dbReference type="NCBI Taxonomy" id="888064"/>
    <lineage>
        <taxon>Bacteria</taxon>
        <taxon>Bacillati</taxon>
        <taxon>Bacillota</taxon>
        <taxon>Bacilli</taxon>
        <taxon>Lactobacillales</taxon>
        <taxon>Enterococcaceae</taxon>
        <taxon>Enterococcus</taxon>
    </lineage>
</organism>
<dbReference type="SMART" id="SM01118">
    <property type="entry name" value="CYTH"/>
    <property type="match status" value="1"/>
</dbReference>
<name>E6LCU8_ENTI1</name>
<evidence type="ECO:0000313" key="2">
    <source>
        <dbReference type="EMBL" id="EFU74958.1"/>
    </source>
</evidence>
<dbReference type="STRING" id="888064.HMPREF9088_0188"/>
<dbReference type="EMBL" id="AEPV01000004">
    <property type="protein sequence ID" value="EFU74958.1"/>
    <property type="molecule type" value="Genomic_DNA"/>
</dbReference>
<dbReference type="SUPFAM" id="SSF55154">
    <property type="entry name" value="CYTH-like phosphatases"/>
    <property type="match status" value="1"/>
</dbReference>
<sequence>MSEQLEIEWKTALTKEEYTRLLTKLNITEFFIQTNSYFDTPTFTLQSKKCGLRIRLLDTYAELTLKSPQPVGKLETTDQLTLAEAKELLQLGRIPNEGAVAQALETLGIHPAEVVKFAELTTKRAELPINEGLLAIDESWAHNLHDYELELEVDEAHADQAHFLNLLNNWNLTFHPTKNKIQRAKEAADSTK</sequence>
<accession>E6LCU8</accession>
<dbReference type="CDD" id="cd07762">
    <property type="entry name" value="CYTH-like_Pase_1"/>
    <property type="match status" value="1"/>
</dbReference>
<dbReference type="RefSeq" id="WP_007207209.1">
    <property type="nucleotide sequence ID" value="NZ_GL622241.1"/>
</dbReference>
<dbReference type="GO" id="GO:0004016">
    <property type="term" value="F:adenylate cyclase activity"/>
    <property type="evidence" value="ECO:0007669"/>
    <property type="project" value="UniProtKB-EC"/>
</dbReference>
<dbReference type="OrthoDB" id="384378at2"/>
<dbReference type="AlphaFoldDB" id="E6LCU8"/>
<reference evidence="2 3" key="1">
    <citation type="submission" date="2010-12" db="EMBL/GenBank/DDBJ databases">
        <authorList>
            <person name="Muzny D."/>
            <person name="Qin X."/>
            <person name="Deng J."/>
            <person name="Jiang H."/>
            <person name="Liu Y."/>
            <person name="Qu J."/>
            <person name="Song X.-Z."/>
            <person name="Zhang L."/>
            <person name="Thornton R."/>
            <person name="Coyle M."/>
            <person name="Francisco L."/>
            <person name="Jackson L."/>
            <person name="Javaid M."/>
            <person name="Korchina V."/>
            <person name="Kovar C."/>
            <person name="Mata R."/>
            <person name="Mathew T."/>
            <person name="Ngo R."/>
            <person name="Nguyen L."/>
            <person name="Nguyen N."/>
            <person name="Okwuonu G."/>
            <person name="Ongeri F."/>
            <person name="Pham C."/>
            <person name="Simmons D."/>
            <person name="Wilczek-Boney K."/>
            <person name="Hale W."/>
            <person name="Jakkamsetti A."/>
            <person name="Pham P."/>
            <person name="Ruth R."/>
            <person name="San Lucas F."/>
            <person name="Warren J."/>
            <person name="Zhang J."/>
            <person name="Zhao Z."/>
            <person name="Zhou C."/>
            <person name="Zhu D."/>
            <person name="Lee S."/>
            <person name="Bess C."/>
            <person name="Blankenburg K."/>
            <person name="Forbes L."/>
            <person name="Fu Q."/>
            <person name="Gubbala S."/>
            <person name="Hirani K."/>
            <person name="Jayaseelan J.C."/>
            <person name="Lara F."/>
            <person name="Munidasa M."/>
            <person name="Palculict T."/>
            <person name="Patil S."/>
            <person name="Pu L.-L."/>
            <person name="Saada N."/>
            <person name="Tang L."/>
            <person name="Weissenberger G."/>
            <person name="Zhu Y."/>
            <person name="Hemphill L."/>
            <person name="Shang Y."/>
            <person name="Youmans B."/>
            <person name="Ayvaz T."/>
            <person name="Ross M."/>
            <person name="Santibanez J."/>
            <person name="Aqrawi P."/>
            <person name="Gross S."/>
            <person name="Joshi V."/>
            <person name="Fowler G."/>
            <person name="Nazareth L."/>
            <person name="Reid J."/>
            <person name="Worley K."/>
            <person name="Petrosino J."/>
            <person name="Highlander S."/>
            <person name="Gibbs R."/>
        </authorList>
    </citation>
    <scope>NUCLEOTIDE SEQUENCE [LARGE SCALE GENOMIC DNA]</scope>
    <source>
        <strain evidence="3">DSM 15952 / CCUG 50447 / LMG 22039 / TP 1.5</strain>
    </source>
</reference>
<dbReference type="HOGENOM" id="CLU_088898_1_0_9"/>
<dbReference type="PATRIC" id="fig|888064.11.peg.514"/>